<name>A0A5M8P504_9BACT</name>
<dbReference type="Proteomes" id="UP000324575">
    <property type="component" value="Unassembled WGS sequence"/>
</dbReference>
<organism evidence="1 2">
    <name type="scientific">Candidatus Ordinivivax streblomastigis</name>
    <dbReference type="NCBI Taxonomy" id="2540710"/>
    <lineage>
        <taxon>Bacteria</taxon>
        <taxon>Pseudomonadati</taxon>
        <taxon>Bacteroidota</taxon>
        <taxon>Bacteroidia</taxon>
        <taxon>Bacteroidales</taxon>
        <taxon>Candidatus Ordinivivax</taxon>
    </lineage>
</organism>
<gene>
    <name evidence="1" type="ORF">EZS26_000042</name>
</gene>
<comment type="caution">
    <text evidence="1">The sequence shown here is derived from an EMBL/GenBank/DDBJ whole genome shotgun (WGS) entry which is preliminary data.</text>
</comment>
<reference evidence="1 2" key="1">
    <citation type="submission" date="2019-03" db="EMBL/GenBank/DDBJ databases">
        <title>Single cell metagenomics reveals metabolic interactions within the superorganism composed of flagellate Streblomastix strix and complex community of Bacteroidetes bacteria on its surface.</title>
        <authorList>
            <person name="Treitli S.C."/>
            <person name="Kolisko M."/>
            <person name="Husnik F."/>
            <person name="Keeling P."/>
            <person name="Hampl V."/>
        </authorList>
    </citation>
    <scope>NUCLEOTIDE SEQUENCE [LARGE SCALE GENOMIC DNA]</scope>
    <source>
        <strain evidence="1">St1</strain>
    </source>
</reference>
<proteinExistence type="predicted"/>
<accession>A0A5M8P504</accession>
<protein>
    <submittedName>
        <fullName evidence="1">Uncharacterized protein</fullName>
    </submittedName>
</protein>
<evidence type="ECO:0000313" key="2">
    <source>
        <dbReference type="Proteomes" id="UP000324575"/>
    </source>
</evidence>
<sequence>MLVPSKMDYKKIQRNVVMSDDIVMSICGNGSCKSSIRVMHGGNCTCGAKCNAPTLQNYLSIGNRVRL</sequence>
<evidence type="ECO:0000313" key="1">
    <source>
        <dbReference type="EMBL" id="KAA6303491.1"/>
    </source>
</evidence>
<dbReference type="AlphaFoldDB" id="A0A5M8P504"/>
<dbReference type="EMBL" id="SNRX01000001">
    <property type="protein sequence ID" value="KAA6303491.1"/>
    <property type="molecule type" value="Genomic_DNA"/>
</dbReference>